<dbReference type="InterPro" id="IPR023171">
    <property type="entry name" value="Na/H_antiporter_dom_sf"/>
</dbReference>
<dbReference type="Gene3D" id="1.20.1530.10">
    <property type="entry name" value="Na+/H+ antiporter like domain"/>
    <property type="match status" value="1"/>
</dbReference>
<evidence type="ECO:0000256" key="9">
    <source>
        <dbReference type="HAMAP-Rule" id="MF_01844"/>
    </source>
</evidence>
<dbReference type="GO" id="GO:0005886">
    <property type="term" value="C:plasma membrane"/>
    <property type="evidence" value="ECO:0007669"/>
    <property type="project" value="UniProtKB-SubCell"/>
</dbReference>
<feature type="transmembrane region" description="Helical" evidence="9">
    <location>
        <begin position="189"/>
        <end position="212"/>
    </location>
</feature>
<comment type="subcellular location">
    <subcellularLocation>
        <location evidence="1">Cell inner membrane</location>
        <topology evidence="1">Multi-pass membrane protein</topology>
    </subcellularLocation>
    <subcellularLocation>
        <location evidence="9">Cell membrane</location>
        <topology evidence="9">Multi-pass membrane protein</topology>
    </subcellularLocation>
</comment>
<keyword evidence="2 9" id="KW-0050">Antiport</keyword>
<evidence type="ECO:0000256" key="8">
    <source>
        <dbReference type="ARBA" id="ARBA00023201"/>
    </source>
</evidence>
<evidence type="ECO:0000313" key="10">
    <source>
        <dbReference type="EMBL" id="SHG53647.1"/>
    </source>
</evidence>
<dbReference type="Proteomes" id="UP000243255">
    <property type="component" value="Unassembled WGS sequence"/>
</dbReference>
<feature type="transmembrane region" description="Helical" evidence="9">
    <location>
        <begin position="54"/>
        <end position="76"/>
    </location>
</feature>
<dbReference type="NCBIfam" id="TIGR00773">
    <property type="entry name" value="NhaA"/>
    <property type="match status" value="1"/>
</dbReference>
<dbReference type="HAMAP" id="MF_01844">
    <property type="entry name" value="NhaA"/>
    <property type="match status" value="1"/>
</dbReference>
<dbReference type="PANTHER" id="PTHR30341:SF0">
    <property type="entry name" value="NA(+)_H(+) ANTIPORTER NHAA"/>
    <property type="match status" value="1"/>
</dbReference>
<protein>
    <recommendedName>
        <fullName evidence="9">Na(+)/H(+) antiporter NhaA</fullName>
    </recommendedName>
    <alternativeName>
        <fullName evidence="9">Sodium/proton antiporter NhaA</fullName>
    </alternativeName>
</protein>
<gene>
    <name evidence="9" type="primary">nhaA</name>
    <name evidence="10" type="ORF">SAMN04488530_10329</name>
</gene>
<keyword evidence="3 9" id="KW-1003">Cell membrane</keyword>
<keyword evidence="8 9" id="KW-0739">Sodium transport</keyword>
<dbReference type="STRING" id="1121321.SAMN04488530_10329"/>
<dbReference type="PANTHER" id="PTHR30341">
    <property type="entry name" value="SODIUM ION/PROTON ANTIPORTER NHAA-RELATED"/>
    <property type="match status" value="1"/>
</dbReference>
<keyword evidence="9" id="KW-0406">Ion transport</keyword>
<keyword evidence="6 9" id="KW-0915">Sodium</keyword>
<feature type="transmembrane region" description="Helical" evidence="9">
    <location>
        <begin position="224"/>
        <end position="245"/>
    </location>
</feature>
<dbReference type="Pfam" id="PF06965">
    <property type="entry name" value="Na_H_antiport_1"/>
    <property type="match status" value="1"/>
</dbReference>
<comment type="function">
    <text evidence="9">Na(+)/H(+) antiporter that extrudes sodium in exchange for external protons.</text>
</comment>
<dbReference type="EMBL" id="FQWX01000003">
    <property type="protein sequence ID" value="SHG53647.1"/>
    <property type="molecule type" value="Genomic_DNA"/>
</dbReference>
<keyword evidence="9" id="KW-0813">Transport</keyword>
<accession>A0A1M5KLH8</accession>
<comment type="catalytic activity">
    <reaction evidence="9">
        <text>Na(+)(in) + 2 H(+)(out) = Na(+)(out) + 2 H(+)(in)</text>
        <dbReference type="Rhea" id="RHEA:29251"/>
        <dbReference type="ChEBI" id="CHEBI:15378"/>
        <dbReference type="ChEBI" id="CHEBI:29101"/>
    </reaction>
</comment>
<evidence type="ECO:0000256" key="4">
    <source>
        <dbReference type="ARBA" id="ARBA00022692"/>
    </source>
</evidence>
<sequence>MAIFFLLAGLEIKHEVLHGNLSSVKKATFPVIAACGGVIVPAIIFFYFNYKTKFINGIGVPISTDIAFAVGIFMLLKNKLNPSLKVFLLSLAVVDDLISIIVIGIAYSSNLNLVGIIGAVVVLSILMFMNKVLKINKSYLYLMVGAALWYFVYISGVHSTISGVLLSLAIPSKAYKGDVSVLDKLLDKLGPLCNYFILPLFAFSNTAINLNVSLDYGQVDKMMLGIMVGLVLGKPVGIMLFTYIGTKLHLTEKPKDCRWISLLEVSMLAGIGFTMSIFVAEIAFEGSSQLIDVAKISILMAAVLSASLTYMTITLKPVLSKSGVLKYLHSGGNRIRQ</sequence>
<evidence type="ECO:0000313" key="11">
    <source>
        <dbReference type="Proteomes" id="UP000243255"/>
    </source>
</evidence>
<reference evidence="11" key="1">
    <citation type="submission" date="2016-11" db="EMBL/GenBank/DDBJ databases">
        <authorList>
            <person name="Varghese N."/>
            <person name="Submissions S."/>
        </authorList>
    </citation>
    <scope>NUCLEOTIDE SEQUENCE [LARGE SCALE GENOMIC DNA]</scope>
    <source>
        <strain evidence="11">DSM 2635</strain>
    </source>
</reference>
<keyword evidence="11" id="KW-1185">Reference proteome</keyword>
<proteinExistence type="inferred from homology"/>
<evidence type="ECO:0000256" key="7">
    <source>
        <dbReference type="ARBA" id="ARBA00023136"/>
    </source>
</evidence>
<dbReference type="InterPro" id="IPR004670">
    <property type="entry name" value="NhaA"/>
</dbReference>
<keyword evidence="5 9" id="KW-1133">Transmembrane helix</keyword>
<keyword evidence="4 9" id="KW-0812">Transmembrane</keyword>
<evidence type="ECO:0000256" key="6">
    <source>
        <dbReference type="ARBA" id="ARBA00023053"/>
    </source>
</evidence>
<keyword evidence="7 9" id="KW-0472">Membrane</keyword>
<evidence type="ECO:0000256" key="2">
    <source>
        <dbReference type="ARBA" id="ARBA00022449"/>
    </source>
</evidence>
<feature type="transmembrane region" description="Helical" evidence="9">
    <location>
        <begin position="27"/>
        <end position="48"/>
    </location>
</feature>
<dbReference type="GO" id="GO:0006885">
    <property type="term" value="P:regulation of pH"/>
    <property type="evidence" value="ECO:0007669"/>
    <property type="project" value="UniProtKB-UniRule"/>
</dbReference>
<feature type="transmembrane region" description="Helical" evidence="9">
    <location>
        <begin position="265"/>
        <end position="284"/>
    </location>
</feature>
<comment type="similarity">
    <text evidence="9">Belongs to the NhaA Na(+)/H(+) (TC 2.A.33) antiporter family.</text>
</comment>
<feature type="transmembrane region" description="Helical" evidence="9">
    <location>
        <begin position="296"/>
        <end position="313"/>
    </location>
</feature>
<evidence type="ECO:0000256" key="5">
    <source>
        <dbReference type="ARBA" id="ARBA00022989"/>
    </source>
</evidence>
<dbReference type="AlphaFoldDB" id="A0A1M5KLH8"/>
<evidence type="ECO:0000256" key="3">
    <source>
        <dbReference type="ARBA" id="ARBA00022475"/>
    </source>
</evidence>
<evidence type="ECO:0000256" key="1">
    <source>
        <dbReference type="ARBA" id="ARBA00004429"/>
    </source>
</evidence>
<feature type="transmembrane region" description="Helical" evidence="9">
    <location>
        <begin position="140"/>
        <end position="169"/>
    </location>
</feature>
<organism evidence="10 11">
    <name type="scientific">Asaccharospora irregularis DSM 2635</name>
    <dbReference type="NCBI Taxonomy" id="1121321"/>
    <lineage>
        <taxon>Bacteria</taxon>
        <taxon>Bacillati</taxon>
        <taxon>Bacillota</taxon>
        <taxon>Clostridia</taxon>
        <taxon>Peptostreptococcales</taxon>
        <taxon>Peptostreptococcaceae</taxon>
        <taxon>Asaccharospora</taxon>
    </lineage>
</organism>
<feature type="transmembrane region" description="Helical" evidence="9">
    <location>
        <begin position="88"/>
        <end position="107"/>
    </location>
</feature>
<dbReference type="GO" id="GO:0015385">
    <property type="term" value="F:sodium:proton antiporter activity"/>
    <property type="evidence" value="ECO:0007669"/>
    <property type="project" value="UniProtKB-UniRule"/>
</dbReference>
<name>A0A1M5KLH8_9FIRM</name>
<feature type="transmembrane region" description="Helical" evidence="9">
    <location>
        <begin position="113"/>
        <end position="133"/>
    </location>
</feature>